<protein>
    <submittedName>
        <fullName evidence="1">Uncharacterized protein</fullName>
    </submittedName>
</protein>
<accession>A0A182IX96</accession>
<evidence type="ECO:0000313" key="1">
    <source>
        <dbReference type="EnsemblMetazoa" id="AATE007254-PA.1"/>
    </source>
</evidence>
<dbReference type="EnsemblMetazoa" id="AATE007254-RA">
    <property type="protein sequence ID" value="AATE007254-PA.1"/>
    <property type="gene ID" value="AATE007254"/>
</dbReference>
<dbReference type="VEuPathDB" id="VectorBase:AATE007254"/>
<reference evidence="1" key="1">
    <citation type="submission" date="2022-08" db="UniProtKB">
        <authorList>
            <consortium name="EnsemblMetazoa"/>
        </authorList>
    </citation>
    <scope>IDENTIFICATION</scope>
    <source>
        <strain evidence="1">EBRO</strain>
    </source>
</reference>
<sequence>MVPGPSGICSSAEAKVAQLTVSQNRRHPGAVVVLRCALALALHGSPPAHVTFFSDSALVELGPLASITIQSDRPEATAHGFSRQEPLEDAEPGRSWGDFKWEKRMQALKMIKMLHFPRKVVAVLDVAVDVGLLLAVVMMMMMMMMMM</sequence>
<organism evidence="1">
    <name type="scientific">Anopheles atroparvus</name>
    <name type="common">European mosquito</name>
    <dbReference type="NCBI Taxonomy" id="41427"/>
    <lineage>
        <taxon>Eukaryota</taxon>
        <taxon>Metazoa</taxon>
        <taxon>Ecdysozoa</taxon>
        <taxon>Arthropoda</taxon>
        <taxon>Hexapoda</taxon>
        <taxon>Insecta</taxon>
        <taxon>Pterygota</taxon>
        <taxon>Neoptera</taxon>
        <taxon>Endopterygota</taxon>
        <taxon>Diptera</taxon>
        <taxon>Nematocera</taxon>
        <taxon>Culicoidea</taxon>
        <taxon>Culicidae</taxon>
        <taxon>Anophelinae</taxon>
        <taxon>Anopheles</taxon>
    </lineage>
</organism>
<dbReference type="AlphaFoldDB" id="A0A182IX96"/>
<proteinExistence type="predicted"/>
<name>A0A182IX96_ANOAO</name>